<dbReference type="RefSeq" id="WP_281792082.1">
    <property type="nucleotide sequence ID" value="NZ_BSDR01000001.1"/>
</dbReference>
<evidence type="ECO:0000313" key="2">
    <source>
        <dbReference type="Proteomes" id="UP001144372"/>
    </source>
</evidence>
<gene>
    <name evidence="1" type="ORF">DAMNIGENAA_04970</name>
</gene>
<sequence>MIIQYCGKYEKYVSAYHCEFFNGGKGCRYYSNARWNRINDLLVDRNRPKQDVHGVIKPFRCSLIG</sequence>
<dbReference type="Proteomes" id="UP001144372">
    <property type="component" value="Unassembled WGS sequence"/>
</dbReference>
<accession>A0A9W6FRJ8</accession>
<reference evidence="1" key="1">
    <citation type="submission" date="2022-12" db="EMBL/GenBank/DDBJ databases">
        <title>Reference genome sequencing for broad-spectrum identification of bacterial and archaeal isolates by mass spectrometry.</title>
        <authorList>
            <person name="Sekiguchi Y."/>
            <person name="Tourlousse D.M."/>
        </authorList>
    </citation>
    <scope>NUCLEOTIDE SEQUENCE</scope>
    <source>
        <strain evidence="1">ASRB1</strain>
    </source>
</reference>
<dbReference type="AlphaFoldDB" id="A0A9W6FRJ8"/>
<evidence type="ECO:0000313" key="1">
    <source>
        <dbReference type="EMBL" id="GLI33064.1"/>
    </source>
</evidence>
<keyword evidence="2" id="KW-1185">Reference proteome</keyword>
<name>A0A9W6FRJ8_9BACT</name>
<dbReference type="EMBL" id="BSDR01000001">
    <property type="protein sequence ID" value="GLI33064.1"/>
    <property type="molecule type" value="Genomic_DNA"/>
</dbReference>
<proteinExistence type="predicted"/>
<comment type="caution">
    <text evidence="1">The sequence shown here is derived from an EMBL/GenBank/DDBJ whole genome shotgun (WGS) entry which is preliminary data.</text>
</comment>
<protein>
    <submittedName>
        <fullName evidence="1">Uncharacterized protein</fullName>
    </submittedName>
</protein>
<organism evidence="1 2">
    <name type="scientific">Desulforhabdus amnigena</name>
    <dbReference type="NCBI Taxonomy" id="40218"/>
    <lineage>
        <taxon>Bacteria</taxon>
        <taxon>Pseudomonadati</taxon>
        <taxon>Thermodesulfobacteriota</taxon>
        <taxon>Syntrophobacteria</taxon>
        <taxon>Syntrophobacterales</taxon>
        <taxon>Syntrophobacteraceae</taxon>
        <taxon>Desulforhabdus</taxon>
    </lineage>
</organism>